<evidence type="ECO:0008006" key="3">
    <source>
        <dbReference type="Google" id="ProtNLM"/>
    </source>
</evidence>
<sequence length="227" mass="24288">MARHEVLSQSSCFLVKHPLTPTLLPPVVVASQHVCAPFHYPNYYGHLDWISHVRPEHVRCTAEVRNADGSVASVVPLSGPLHHPERDVTLLSLSDPGDAEALGLPVLELGELGVGGGFVQGREVTCEGHAVQEEAKGEGEETSRNSIPEAVRCFMALASPKQTFIYPTAPLVDGMCGGPVIEEEGGRVLGILEGIVPDSHHQEQMRGLGSIVGADEIKSILSQTTIR</sequence>
<dbReference type="Proteomes" id="UP001165060">
    <property type="component" value="Unassembled WGS sequence"/>
</dbReference>
<organism evidence="1 2">
    <name type="scientific">Tetraparma gracilis</name>
    <dbReference type="NCBI Taxonomy" id="2962635"/>
    <lineage>
        <taxon>Eukaryota</taxon>
        <taxon>Sar</taxon>
        <taxon>Stramenopiles</taxon>
        <taxon>Ochrophyta</taxon>
        <taxon>Bolidophyceae</taxon>
        <taxon>Parmales</taxon>
        <taxon>Triparmaceae</taxon>
        <taxon>Tetraparma</taxon>
    </lineage>
</organism>
<dbReference type="Gene3D" id="2.40.10.120">
    <property type="match status" value="1"/>
</dbReference>
<keyword evidence="2" id="KW-1185">Reference proteome</keyword>
<evidence type="ECO:0000313" key="1">
    <source>
        <dbReference type="EMBL" id="GMI42119.1"/>
    </source>
</evidence>
<accession>A0ABQ6N7D1</accession>
<dbReference type="Pfam" id="PF13365">
    <property type="entry name" value="Trypsin_2"/>
    <property type="match status" value="1"/>
</dbReference>
<comment type="caution">
    <text evidence="1">The sequence shown here is derived from an EMBL/GenBank/DDBJ whole genome shotgun (WGS) entry which is preliminary data.</text>
</comment>
<dbReference type="InterPro" id="IPR009003">
    <property type="entry name" value="Peptidase_S1_PA"/>
</dbReference>
<dbReference type="EMBL" id="BRYB01001050">
    <property type="protein sequence ID" value="GMI42119.1"/>
    <property type="molecule type" value="Genomic_DNA"/>
</dbReference>
<protein>
    <recommendedName>
        <fullName evidence="3">Trypsin-like serine protease</fullName>
    </recommendedName>
</protein>
<proteinExistence type="predicted"/>
<evidence type="ECO:0000313" key="2">
    <source>
        <dbReference type="Proteomes" id="UP001165060"/>
    </source>
</evidence>
<dbReference type="SUPFAM" id="SSF50494">
    <property type="entry name" value="Trypsin-like serine proteases"/>
    <property type="match status" value="1"/>
</dbReference>
<name>A0ABQ6N7D1_9STRA</name>
<reference evidence="1 2" key="1">
    <citation type="journal article" date="2023" name="Commun. Biol.">
        <title>Genome analysis of Parmales, the sister group of diatoms, reveals the evolutionary specialization of diatoms from phago-mixotrophs to photoautotrophs.</title>
        <authorList>
            <person name="Ban H."/>
            <person name="Sato S."/>
            <person name="Yoshikawa S."/>
            <person name="Yamada K."/>
            <person name="Nakamura Y."/>
            <person name="Ichinomiya M."/>
            <person name="Sato N."/>
            <person name="Blanc-Mathieu R."/>
            <person name="Endo H."/>
            <person name="Kuwata A."/>
            <person name="Ogata H."/>
        </authorList>
    </citation>
    <scope>NUCLEOTIDE SEQUENCE [LARGE SCALE GENOMIC DNA]</scope>
</reference>
<gene>
    <name evidence="1" type="ORF">TeGR_g6353</name>
</gene>